<proteinExistence type="predicted"/>
<organism evidence="3 4">
    <name type="scientific">Streptomyces zhihengii</name>
    <dbReference type="NCBI Taxonomy" id="1818004"/>
    <lineage>
        <taxon>Bacteria</taxon>
        <taxon>Bacillati</taxon>
        <taxon>Actinomycetota</taxon>
        <taxon>Actinomycetes</taxon>
        <taxon>Kitasatosporales</taxon>
        <taxon>Streptomycetaceae</taxon>
        <taxon>Streptomyces</taxon>
    </lineage>
</organism>
<feature type="region of interest" description="Disordered" evidence="2">
    <location>
        <begin position="173"/>
        <end position="198"/>
    </location>
</feature>
<dbReference type="Proteomes" id="UP000664109">
    <property type="component" value="Unassembled WGS sequence"/>
</dbReference>
<feature type="region of interest" description="Disordered" evidence="2">
    <location>
        <begin position="130"/>
        <end position="151"/>
    </location>
</feature>
<evidence type="ECO:0000256" key="1">
    <source>
        <dbReference type="SAM" id="Coils"/>
    </source>
</evidence>
<evidence type="ECO:0000313" key="3">
    <source>
        <dbReference type="EMBL" id="MBM9624432.1"/>
    </source>
</evidence>
<reference evidence="3 4" key="1">
    <citation type="journal article" date="2016" name="Arch. Microbiol.">
        <title>Streptomyces zhihengii sp. nov., isolated from rhizospheric soil of Psammosilene tunicoides.</title>
        <authorList>
            <person name="Huang M.J."/>
            <person name="Fei J.J."/>
            <person name="Salam N."/>
            <person name="Kim C.J."/>
            <person name="Hozzein W.N."/>
            <person name="Xiao M."/>
            <person name="Huang H.Q."/>
            <person name="Li W.J."/>
        </authorList>
    </citation>
    <scope>NUCLEOTIDE SEQUENCE [LARGE SCALE GENOMIC DNA]</scope>
    <source>
        <strain evidence="3 4">YIM T102</strain>
    </source>
</reference>
<dbReference type="RefSeq" id="WP_205378627.1">
    <property type="nucleotide sequence ID" value="NZ_JAFEJA010000003.1"/>
</dbReference>
<evidence type="ECO:0000313" key="4">
    <source>
        <dbReference type="Proteomes" id="UP000664109"/>
    </source>
</evidence>
<protein>
    <submittedName>
        <fullName evidence="3">Uncharacterized protein</fullName>
    </submittedName>
</protein>
<evidence type="ECO:0000256" key="2">
    <source>
        <dbReference type="SAM" id="MobiDB-lite"/>
    </source>
</evidence>
<keyword evidence="4" id="KW-1185">Reference proteome</keyword>
<dbReference type="EMBL" id="JAFEJA010000003">
    <property type="protein sequence ID" value="MBM9624432.1"/>
    <property type="molecule type" value="Genomic_DNA"/>
</dbReference>
<feature type="compositionally biased region" description="Low complexity" evidence="2">
    <location>
        <begin position="185"/>
        <end position="198"/>
    </location>
</feature>
<accession>A0ABS2V5K8</accession>
<keyword evidence="3" id="KW-0614">Plasmid</keyword>
<geneLocation type="plasmid" evidence="3">
    <name>unnamed1</name>
</geneLocation>
<feature type="coiled-coil region" evidence="1">
    <location>
        <begin position="2"/>
        <end position="68"/>
    </location>
</feature>
<feature type="compositionally biased region" description="Gly residues" evidence="2">
    <location>
        <begin position="135"/>
        <end position="151"/>
    </location>
</feature>
<keyword evidence="1" id="KW-0175">Coiled coil</keyword>
<comment type="caution">
    <text evidence="3">The sequence shown here is derived from an EMBL/GenBank/DDBJ whole genome shotgun (WGS) entry which is preliminary data.</text>
</comment>
<gene>
    <name evidence="3" type="ORF">JE024_38420</name>
</gene>
<sequence>MLARRKVALERAAQRMAEQRREAQEAEAQRLRREKAFDELVADFELVVEGEAAVVAEVEREVERVRERGRVRIDAARVAAAGIVLAMGEAGETVVGCGRRLGVGVERVKELRRLGREHLAAQEEVGFESGTVAGRSGGGRQGPVEGGVGARGGDASLVASVPPSSVIRAAVPGAVSSGVPPRPAVPGGADGARAVVQR</sequence>
<name>A0ABS2V5K8_9ACTN</name>